<evidence type="ECO:0000256" key="1">
    <source>
        <dbReference type="ARBA" id="ARBA00022679"/>
    </source>
</evidence>
<dbReference type="InterPro" id="IPR016181">
    <property type="entry name" value="Acyl_CoA_acyltransferase"/>
</dbReference>
<organism evidence="4 5">
    <name type="scientific">Streptomyces fuscichromogenes</name>
    <dbReference type="NCBI Taxonomy" id="1324013"/>
    <lineage>
        <taxon>Bacteria</taxon>
        <taxon>Bacillati</taxon>
        <taxon>Actinomycetota</taxon>
        <taxon>Actinomycetes</taxon>
        <taxon>Kitasatosporales</taxon>
        <taxon>Streptomycetaceae</taxon>
        <taxon>Streptomyces</taxon>
    </lineage>
</organism>
<comment type="caution">
    <text evidence="4">The sequence shown here is derived from an EMBL/GenBank/DDBJ whole genome shotgun (WGS) entry which is preliminary data.</text>
</comment>
<dbReference type="SUPFAM" id="SSF55729">
    <property type="entry name" value="Acyl-CoA N-acyltransferases (Nat)"/>
    <property type="match status" value="1"/>
</dbReference>
<dbReference type="Gene3D" id="3.40.630.30">
    <property type="match status" value="1"/>
</dbReference>
<dbReference type="PROSITE" id="PS51186">
    <property type="entry name" value="GNAT"/>
    <property type="match status" value="1"/>
</dbReference>
<dbReference type="Proteomes" id="UP000653411">
    <property type="component" value="Unassembled WGS sequence"/>
</dbReference>
<evidence type="ECO:0000313" key="4">
    <source>
        <dbReference type="EMBL" id="GGN25200.1"/>
    </source>
</evidence>
<sequence>MTATTDGDYLIRAIRADEWAAVKRLRLAALRDPVADIAFLESYDEALGRPDSFYQERAARSAAEPSDARQFIAEAADGEWAGTATMLIEEAGTMDWAGFPVERRQGHVVGVFVRPEHRGVGLVKALFDAGAQWARERGAERVRLLVHGENPRAQGAYRKAGFVPSGVLVPFFKDEAETEVEFVLEWPA</sequence>
<evidence type="ECO:0000256" key="2">
    <source>
        <dbReference type="ARBA" id="ARBA00023315"/>
    </source>
</evidence>
<keyword evidence="1" id="KW-0808">Transferase</keyword>
<dbReference type="PANTHER" id="PTHR43420:SF44">
    <property type="entry name" value="ACETYLTRANSFERASE YPEA"/>
    <property type="match status" value="1"/>
</dbReference>
<feature type="domain" description="N-acetyltransferase" evidence="3">
    <location>
        <begin position="9"/>
        <end position="187"/>
    </location>
</feature>
<keyword evidence="5" id="KW-1185">Reference proteome</keyword>
<dbReference type="AlphaFoldDB" id="A0A917XHZ4"/>
<reference evidence="4" key="1">
    <citation type="journal article" date="2014" name="Int. J. Syst. Evol. Microbiol.">
        <title>Complete genome sequence of Corynebacterium casei LMG S-19264T (=DSM 44701T), isolated from a smear-ripened cheese.</title>
        <authorList>
            <consortium name="US DOE Joint Genome Institute (JGI-PGF)"/>
            <person name="Walter F."/>
            <person name="Albersmeier A."/>
            <person name="Kalinowski J."/>
            <person name="Ruckert C."/>
        </authorList>
    </citation>
    <scope>NUCLEOTIDE SEQUENCE</scope>
    <source>
        <strain evidence="4">CGMCC 4.7110</strain>
    </source>
</reference>
<dbReference type="RefSeq" id="WP_189265893.1">
    <property type="nucleotide sequence ID" value="NZ_BMML01000015.1"/>
</dbReference>
<dbReference type="PANTHER" id="PTHR43420">
    <property type="entry name" value="ACETYLTRANSFERASE"/>
    <property type="match status" value="1"/>
</dbReference>
<dbReference type="InterPro" id="IPR050680">
    <property type="entry name" value="YpeA/RimI_acetyltransf"/>
</dbReference>
<dbReference type="Pfam" id="PF00583">
    <property type="entry name" value="Acetyltransf_1"/>
    <property type="match status" value="1"/>
</dbReference>
<keyword evidence="2" id="KW-0012">Acyltransferase</keyword>
<dbReference type="EMBL" id="BMML01000015">
    <property type="protein sequence ID" value="GGN25200.1"/>
    <property type="molecule type" value="Genomic_DNA"/>
</dbReference>
<dbReference type="InterPro" id="IPR000182">
    <property type="entry name" value="GNAT_dom"/>
</dbReference>
<evidence type="ECO:0000259" key="3">
    <source>
        <dbReference type="PROSITE" id="PS51186"/>
    </source>
</evidence>
<proteinExistence type="predicted"/>
<dbReference type="CDD" id="cd04301">
    <property type="entry name" value="NAT_SF"/>
    <property type="match status" value="1"/>
</dbReference>
<gene>
    <name evidence="4" type="ORF">GCM10011578_058970</name>
</gene>
<dbReference type="GO" id="GO:0016747">
    <property type="term" value="F:acyltransferase activity, transferring groups other than amino-acyl groups"/>
    <property type="evidence" value="ECO:0007669"/>
    <property type="project" value="InterPro"/>
</dbReference>
<protein>
    <submittedName>
        <fullName evidence="4">N-acetyltransferase</fullName>
    </submittedName>
</protein>
<accession>A0A917XHZ4</accession>
<evidence type="ECO:0000313" key="5">
    <source>
        <dbReference type="Proteomes" id="UP000653411"/>
    </source>
</evidence>
<name>A0A917XHZ4_9ACTN</name>
<reference evidence="4" key="2">
    <citation type="submission" date="2020-09" db="EMBL/GenBank/DDBJ databases">
        <authorList>
            <person name="Sun Q."/>
            <person name="Zhou Y."/>
        </authorList>
    </citation>
    <scope>NUCLEOTIDE SEQUENCE</scope>
    <source>
        <strain evidence="4">CGMCC 4.7110</strain>
    </source>
</reference>